<keyword evidence="1" id="KW-0175">Coiled coil</keyword>
<organism evidence="4 5">
    <name type="scientific">Candidatus Shapirobacteria bacterium RBG_13_44_7</name>
    <dbReference type="NCBI Taxonomy" id="1802149"/>
    <lineage>
        <taxon>Bacteria</taxon>
        <taxon>Candidatus Shapironibacteriota</taxon>
    </lineage>
</organism>
<evidence type="ECO:0000313" key="5">
    <source>
        <dbReference type="Proteomes" id="UP000185874"/>
    </source>
</evidence>
<sequence length="365" mass="41800">MTLLILVLLSLLWRPNQAAALSCSDPCTDPDACQQVINECTSRLDTLAKSKDTLSNQIKILTSQVELTLLKINQTEVTIKNLIKEIEDLTQKINTLDVDLNQLSSTFIELTAKNYKLNKSNIGLYQLFLSGFDNYIHQYKYLTVIQKEIRNSLLNLETARTNYDIQKEEKKKKQSELDSLQKRLSEQKTSLARQKESKISLLEVTKNDEKRYQQLRAAAENELKSLLQAKFVGKRAVKKGEAVGLMGNTGYSFGDHLHFGLYNLAENDLSQWSYPNDVDPTDYLKSHLWPMNDPIEITQGRGHTKYSYLYSDRFHHGIDLVSPNKTIRAIEDGVAYFYRNAESSLGNHIKIFHSDGKMSLYLHLQ</sequence>
<comment type="caution">
    <text evidence="4">The sequence shown here is derived from an EMBL/GenBank/DDBJ whole genome shotgun (WGS) entry which is preliminary data.</text>
</comment>
<accession>A0A1F7SEV5</accession>
<feature type="chain" id="PRO_5009226089" description="M23ase beta-sheet core domain-containing protein" evidence="2">
    <location>
        <begin position="19"/>
        <end position="365"/>
    </location>
</feature>
<dbReference type="Pfam" id="PF01551">
    <property type="entry name" value="Peptidase_M23"/>
    <property type="match status" value="1"/>
</dbReference>
<evidence type="ECO:0000259" key="3">
    <source>
        <dbReference type="Pfam" id="PF01551"/>
    </source>
</evidence>
<protein>
    <recommendedName>
        <fullName evidence="3">M23ase beta-sheet core domain-containing protein</fullName>
    </recommendedName>
</protein>
<dbReference type="SUPFAM" id="SSF51261">
    <property type="entry name" value="Duplicated hybrid motif"/>
    <property type="match status" value="2"/>
</dbReference>
<evidence type="ECO:0000256" key="1">
    <source>
        <dbReference type="SAM" id="Coils"/>
    </source>
</evidence>
<feature type="signal peptide" evidence="2">
    <location>
        <begin position="1"/>
        <end position="18"/>
    </location>
</feature>
<evidence type="ECO:0000256" key="2">
    <source>
        <dbReference type="SAM" id="SignalP"/>
    </source>
</evidence>
<dbReference type="GO" id="GO:0004222">
    <property type="term" value="F:metalloendopeptidase activity"/>
    <property type="evidence" value="ECO:0007669"/>
    <property type="project" value="TreeGrafter"/>
</dbReference>
<evidence type="ECO:0000313" key="4">
    <source>
        <dbReference type="EMBL" id="OGL52271.1"/>
    </source>
</evidence>
<feature type="coiled-coil region" evidence="1">
    <location>
        <begin position="156"/>
        <end position="229"/>
    </location>
</feature>
<dbReference type="CDD" id="cd12797">
    <property type="entry name" value="M23_peptidase"/>
    <property type="match status" value="2"/>
</dbReference>
<name>A0A1F7SEV5_9BACT</name>
<proteinExistence type="predicted"/>
<feature type="coiled-coil region" evidence="1">
    <location>
        <begin position="72"/>
        <end position="106"/>
    </location>
</feature>
<gene>
    <name evidence="4" type="ORF">A3K55_00710</name>
</gene>
<dbReference type="EMBL" id="MGDJ01000030">
    <property type="protein sequence ID" value="OGL52271.1"/>
    <property type="molecule type" value="Genomic_DNA"/>
</dbReference>
<dbReference type="Gene3D" id="6.10.250.3150">
    <property type="match status" value="1"/>
</dbReference>
<dbReference type="Gene3D" id="2.70.70.10">
    <property type="entry name" value="Glucose Permease (Domain IIA)"/>
    <property type="match status" value="1"/>
</dbReference>
<dbReference type="InterPro" id="IPR011055">
    <property type="entry name" value="Dup_hybrid_motif"/>
</dbReference>
<dbReference type="InterPro" id="IPR050570">
    <property type="entry name" value="Cell_wall_metabolism_enzyme"/>
</dbReference>
<keyword evidence="2" id="KW-0732">Signal</keyword>
<dbReference type="PANTHER" id="PTHR21666">
    <property type="entry name" value="PEPTIDASE-RELATED"/>
    <property type="match status" value="1"/>
</dbReference>
<dbReference type="PANTHER" id="PTHR21666:SF270">
    <property type="entry name" value="MUREIN HYDROLASE ACTIVATOR ENVC"/>
    <property type="match status" value="1"/>
</dbReference>
<feature type="domain" description="M23ase beta-sheet core" evidence="3">
    <location>
        <begin position="313"/>
        <end position="365"/>
    </location>
</feature>
<dbReference type="InterPro" id="IPR016047">
    <property type="entry name" value="M23ase_b-sheet_dom"/>
</dbReference>
<dbReference type="AlphaFoldDB" id="A0A1F7SEV5"/>
<reference evidence="4 5" key="1">
    <citation type="journal article" date="2016" name="Nat. Commun.">
        <title>Thousands of microbial genomes shed light on interconnected biogeochemical processes in an aquifer system.</title>
        <authorList>
            <person name="Anantharaman K."/>
            <person name="Brown C.T."/>
            <person name="Hug L.A."/>
            <person name="Sharon I."/>
            <person name="Castelle C.J."/>
            <person name="Probst A.J."/>
            <person name="Thomas B.C."/>
            <person name="Singh A."/>
            <person name="Wilkins M.J."/>
            <person name="Karaoz U."/>
            <person name="Brodie E.L."/>
            <person name="Williams K.H."/>
            <person name="Hubbard S.S."/>
            <person name="Banfield J.F."/>
        </authorList>
    </citation>
    <scope>NUCLEOTIDE SEQUENCE [LARGE SCALE GENOMIC DNA]</scope>
</reference>
<dbReference type="Proteomes" id="UP000185874">
    <property type="component" value="Unassembled WGS sequence"/>
</dbReference>